<gene>
    <name evidence="2" type="ORF">BS297_11215</name>
</gene>
<reference evidence="2 3" key="1">
    <citation type="journal article" date="2017" name="Poromechanics V (2013)">
        <title>Genomic Characterization of the Arsenic-Tolerant Actinobacterium, &lt;i&gt;Rhodococcus erythropolis&lt;/i&gt; S43.</title>
        <authorList>
            <person name="Retamal-Morales G."/>
            <person name="Mehnert M."/>
            <person name="Schwabe R."/>
            <person name="Tischler D."/>
            <person name="Schloemann M."/>
            <person name="Levican G.J."/>
        </authorList>
    </citation>
    <scope>NUCLEOTIDE SEQUENCE [LARGE SCALE GENOMIC DNA]</scope>
    <source>
        <strain evidence="2 3">S43</strain>
    </source>
</reference>
<dbReference type="AlphaFoldDB" id="A0A5N5EBN4"/>
<comment type="caution">
    <text evidence="2">The sequence shown here is derived from an EMBL/GenBank/DDBJ whole genome shotgun (WGS) entry which is preliminary data.</text>
</comment>
<dbReference type="EMBL" id="MRBO01000351">
    <property type="protein sequence ID" value="KAB2585274.1"/>
    <property type="molecule type" value="Genomic_DNA"/>
</dbReference>
<feature type="chain" id="PRO_5024882513" description="Lipoprotein" evidence="1">
    <location>
        <begin position="25"/>
        <end position="178"/>
    </location>
</feature>
<keyword evidence="1" id="KW-0732">Signal</keyword>
<evidence type="ECO:0000313" key="2">
    <source>
        <dbReference type="EMBL" id="KAB2585274.1"/>
    </source>
</evidence>
<proteinExistence type="predicted"/>
<evidence type="ECO:0000313" key="3">
    <source>
        <dbReference type="Proteomes" id="UP000325576"/>
    </source>
</evidence>
<evidence type="ECO:0000256" key="1">
    <source>
        <dbReference type="SAM" id="SignalP"/>
    </source>
</evidence>
<dbReference type="Proteomes" id="UP000325576">
    <property type="component" value="Unassembled WGS sequence"/>
</dbReference>
<dbReference type="PROSITE" id="PS51257">
    <property type="entry name" value="PROKAR_LIPOPROTEIN"/>
    <property type="match status" value="1"/>
</dbReference>
<feature type="signal peptide" evidence="1">
    <location>
        <begin position="1"/>
        <end position="24"/>
    </location>
</feature>
<accession>A0A5N5EBN4</accession>
<sequence>MNTKQRVGTLSIAAIAAAAMTACSAPDPDTASPNLADTIAATCEALGQMTPSIYMDAVITATRGLEETDEQKSRTACDNYRSGTQLTQLRTLPVTWDQQCLEGAGWTLSENQAPIQLNGIPGHYYPAEVAYCASPVVTPEVCESVRQALAPQQAALNYETASVITKLGCTNIEVQMPG</sequence>
<protein>
    <recommendedName>
        <fullName evidence="4">Lipoprotein</fullName>
    </recommendedName>
</protein>
<evidence type="ECO:0008006" key="4">
    <source>
        <dbReference type="Google" id="ProtNLM"/>
    </source>
</evidence>
<name>A0A5N5EBN4_RHOER</name>
<organism evidence="2 3">
    <name type="scientific">Rhodococcus erythropolis</name>
    <name type="common">Arthrobacter picolinophilus</name>
    <dbReference type="NCBI Taxonomy" id="1833"/>
    <lineage>
        <taxon>Bacteria</taxon>
        <taxon>Bacillati</taxon>
        <taxon>Actinomycetota</taxon>
        <taxon>Actinomycetes</taxon>
        <taxon>Mycobacteriales</taxon>
        <taxon>Nocardiaceae</taxon>
        <taxon>Rhodococcus</taxon>
        <taxon>Rhodococcus erythropolis group</taxon>
    </lineage>
</organism>